<keyword evidence="1" id="KW-0732">Signal</keyword>
<dbReference type="Pfam" id="PF13036">
    <property type="entry name" value="LpoB"/>
    <property type="match status" value="1"/>
</dbReference>
<dbReference type="Proteomes" id="UP001369082">
    <property type="component" value="Unassembled WGS sequence"/>
</dbReference>
<keyword evidence="3" id="KW-1185">Reference proteome</keyword>
<dbReference type="Gene3D" id="3.40.50.10610">
    <property type="entry name" value="ABC-type transport auxiliary lipoprotein component"/>
    <property type="match status" value="1"/>
</dbReference>
<accession>A0ABU9GQ71</accession>
<name>A0ABU9GQ71_9GAMM</name>
<evidence type="ECO:0000313" key="2">
    <source>
        <dbReference type="EMBL" id="MEL0629437.1"/>
    </source>
</evidence>
<organism evidence="2 3">
    <name type="scientific">Psychromonas aquatilis</name>
    <dbReference type="NCBI Taxonomy" id="2005072"/>
    <lineage>
        <taxon>Bacteria</taxon>
        <taxon>Pseudomonadati</taxon>
        <taxon>Pseudomonadota</taxon>
        <taxon>Gammaproteobacteria</taxon>
        <taxon>Alteromonadales</taxon>
        <taxon>Psychromonadaceae</taxon>
        <taxon>Psychromonas</taxon>
    </lineage>
</organism>
<comment type="caution">
    <text evidence="2">The sequence shown here is derived from an EMBL/GenBank/DDBJ whole genome shotgun (WGS) entry which is preliminary data.</text>
</comment>
<dbReference type="PROSITE" id="PS51257">
    <property type="entry name" value="PROKAR_LIPOPROTEIN"/>
    <property type="match status" value="1"/>
</dbReference>
<gene>
    <name evidence="2" type="ORF">V6256_07435</name>
</gene>
<reference evidence="2 3" key="1">
    <citation type="submission" date="2024-02" db="EMBL/GenBank/DDBJ databases">
        <title>Bacteria isolated from the canopy kelp, Nereocystis luetkeana.</title>
        <authorList>
            <person name="Pfister C.A."/>
            <person name="Younker I.T."/>
            <person name="Light S.H."/>
        </authorList>
    </citation>
    <scope>NUCLEOTIDE SEQUENCE [LARGE SCALE GENOMIC DNA]</scope>
    <source>
        <strain evidence="2 3">TI.1.05</strain>
    </source>
</reference>
<protein>
    <submittedName>
        <fullName evidence="2">Penicillin-binding protein activator LpoB</fullName>
    </submittedName>
</protein>
<feature type="signal peptide" evidence="1">
    <location>
        <begin position="1"/>
        <end position="21"/>
    </location>
</feature>
<dbReference type="InterPro" id="IPR014094">
    <property type="entry name" value="LpoB"/>
</dbReference>
<sequence length="200" mass="22513">MKKHSSLWVMLAAVLVLSACSSSTVERLDPQAQVDLSGEWNDTDAQLVAREMVDDALSRAWLPKFVQSNGKDPAVIVGKIKNLSHEHINTAVFIANIERELINSGEVQFVADAQRREEIRNERADQDLNASEATRKENGQEYGADFMMQGQVNTIVDVEGTTQVRFYQVNLELISLKDNRKVWIGDTKIKKLITNSTLRK</sequence>
<proteinExistence type="predicted"/>
<dbReference type="EMBL" id="JBAKAZ010000022">
    <property type="protein sequence ID" value="MEL0629437.1"/>
    <property type="molecule type" value="Genomic_DNA"/>
</dbReference>
<evidence type="ECO:0000313" key="3">
    <source>
        <dbReference type="Proteomes" id="UP001369082"/>
    </source>
</evidence>
<evidence type="ECO:0000256" key="1">
    <source>
        <dbReference type="SAM" id="SignalP"/>
    </source>
</evidence>
<feature type="chain" id="PRO_5046356079" evidence="1">
    <location>
        <begin position="22"/>
        <end position="200"/>
    </location>
</feature>
<dbReference type="RefSeq" id="WP_341597446.1">
    <property type="nucleotide sequence ID" value="NZ_JBAKAZ010000022.1"/>
</dbReference>